<name>A0ABU1TSH2_9FLAO</name>
<keyword evidence="2" id="KW-0238">DNA-binding</keyword>
<dbReference type="SUPFAM" id="SSF46689">
    <property type="entry name" value="Homeodomain-like"/>
    <property type="match status" value="1"/>
</dbReference>
<dbReference type="Proteomes" id="UP001255185">
    <property type="component" value="Unassembled WGS sequence"/>
</dbReference>
<dbReference type="Gene3D" id="1.10.10.60">
    <property type="entry name" value="Homeodomain-like"/>
    <property type="match status" value="1"/>
</dbReference>
<dbReference type="InterPro" id="IPR050204">
    <property type="entry name" value="AraC_XylS_family_regulators"/>
</dbReference>
<dbReference type="PROSITE" id="PS01124">
    <property type="entry name" value="HTH_ARAC_FAMILY_2"/>
    <property type="match status" value="1"/>
</dbReference>
<dbReference type="InterPro" id="IPR046532">
    <property type="entry name" value="DUF6597"/>
</dbReference>
<keyword evidence="6" id="KW-1185">Reference proteome</keyword>
<evidence type="ECO:0000256" key="1">
    <source>
        <dbReference type="ARBA" id="ARBA00023015"/>
    </source>
</evidence>
<evidence type="ECO:0000256" key="3">
    <source>
        <dbReference type="ARBA" id="ARBA00023163"/>
    </source>
</evidence>
<dbReference type="Pfam" id="PF20240">
    <property type="entry name" value="DUF6597"/>
    <property type="match status" value="1"/>
</dbReference>
<dbReference type="Pfam" id="PF12833">
    <property type="entry name" value="HTH_18"/>
    <property type="match status" value="1"/>
</dbReference>
<dbReference type="EMBL" id="JAVDVI010000013">
    <property type="protein sequence ID" value="MDR6968823.1"/>
    <property type="molecule type" value="Genomic_DNA"/>
</dbReference>
<feature type="domain" description="HTH araC/xylS-type" evidence="4">
    <location>
        <begin position="152"/>
        <end position="250"/>
    </location>
</feature>
<proteinExistence type="predicted"/>
<organism evidence="5 6">
    <name type="scientific">Flavobacterium arsenatis</name>
    <dbReference type="NCBI Taxonomy" id="1484332"/>
    <lineage>
        <taxon>Bacteria</taxon>
        <taxon>Pseudomonadati</taxon>
        <taxon>Bacteroidota</taxon>
        <taxon>Flavobacteriia</taxon>
        <taxon>Flavobacteriales</taxon>
        <taxon>Flavobacteriaceae</taxon>
        <taxon>Flavobacterium</taxon>
    </lineage>
</organism>
<keyword evidence="1" id="KW-0805">Transcription regulation</keyword>
<dbReference type="InterPro" id="IPR009057">
    <property type="entry name" value="Homeodomain-like_sf"/>
</dbReference>
<sequence length="254" mass="29045">MTHYTPTAKLFPFIKAYRIIESQEELVNRVLPNTSLALAFRFGGQISYINNTGKTNLPVATFSGLRKTVRLISYEAKTSALIVLFKETGATAFLKHPLQELFEESVSLDHFFPQSEISIMEERLAEATNNPTRIALVEEYLCSKLTFNKPDKLVQDAITKIYSNKGIIRMGDLANELYISLDAFEKRFRKTTGATPKQFSHIVKMNSIIRQKTPASFLDMAFENGYFDQAHFNKDFKLFTGQTPTDFFKSDLHW</sequence>
<reference evidence="5 6" key="1">
    <citation type="submission" date="2023-07" db="EMBL/GenBank/DDBJ databases">
        <title>Sorghum-associated microbial communities from plants grown in Nebraska, USA.</title>
        <authorList>
            <person name="Schachtman D."/>
        </authorList>
    </citation>
    <scope>NUCLEOTIDE SEQUENCE [LARGE SCALE GENOMIC DNA]</scope>
    <source>
        <strain evidence="5 6">3773</strain>
    </source>
</reference>
<gene>
    <name evidence="5" type="ORF">J2X31_002849</name>
</gene>
<keyword evidence="3" id="KW-0804">Transcription</keyword>
<dbReference type="InterPro" id="IPR018060">
    <property type="entry name" value="HTH_AraC"/>
</dbReference>
<dbReference type="RefSeq" id="WP_310027448.1">
    <property type="nucleotide sequence ID" value="NZ_JAVDVI010000013.1"/>
</dbReference>
<dbReference type="PANTHER" id="PTHR46796:SF13">
    <property type="entry name" value="HTH-TYPE TRANSCRIPTIONAL ACTIVATOR RHAS"/>
    <property type="match status" value="1"/>
</dbReference>
<protein>
    <submittedName>
        <fullName evidence="5">AraC-like DNA-binding protein</fullName>
    </submittedName>
</protein>
<evidence type="ECO:0000259" key="4">
    <source>
        <dbReference type="PROSITE" id="PS01124"/>
    </source>
</evidence>
<evidence type="ECO:0000313" key="5">
    <source>
        <dbReference type="EMBL" id="MDR6968823.1"/>
    </source>
</evidence>
<evidence type="ECO:0000256" key="2">
    <source>
        <dbReference type="ARBA" id="ARBA00023125"/>
    </source>
</evidence>
<accession>A0ABU1TSH2</accession>
<dbReference type="SMART" id="SM00342">
    <property type="entry name" value="HTH_ARAC"/>
    <property type="match status" value="1"/>
</dbReference>
<comment type="caution">
    <text evidence="5">The sequence shown here is derived from an EMBL/GenBank/DDBJ whole genome shotgun (WGS) entry which is preliminary data.</text>
</comment>
<dbReference type="PANTHER" id="PTHR46796">
    <property type="entry name" value="HTH-TYPE TRANSCRIPTIONAL ACTIVATOR RHAS-RELATED"/>
    <property type="match status" value="1"/>
</dbReference>
<evidence type="ECO:0000313" key="6">
    <source>
        <dbReference type="Proteomes" id="UP001255185"/>
    </source>
</evidence>